<dbReference type="AlphaFoldDB" id="A0A0M7A3V2"/>
<dbReference type="GO" id="GO:0030313">
    <property type="term" value="C:cell envelope"/>
    <property type="evidence" value="ECO:0007669"/>
    <property type="project" value="UniProtKB-SubCell"/>
</dbReference>
<dbReference type="GO" id="GO:0006171">
    <property type="term" value="P:cAMP biosynthetic process"/>
    <property type="evidence" value="ECO:0007669"/>
    <property type="project" value="TreeGrafter"/>
</dbReference>
<dbReference type="PANTHER" id="PTHR43081:SF1">
    <property type="entry name" value="ADENYLATE CYCLASE, TERMINAL-DIFFERENTIATION SPECIFIC"/>
    <property type="match status" value="1"/>
</dbReference>
<comment type="subcellular location">
    <subcellularLocation>
        <location evidence="1">Cell envelope</location>
    </subcellularLocation>
</comment>
<dbReference type="SUPFAM" id="SSF55073">
    <property type="entry name" value="Nucleotide cyclase"/>
    <property type="match status" value="1"/>
</dbReference>
<comment type="similarity">
    <text evidence="2">Belongs to the adenylyl cyclase class-3 family.</text>
</comment>
<evidence type="ECO:0000256" key="1">
    <source>
        <dbReference type="ARBA" id="ARBA00004196"/>
    </source>
</evidence>
<dbReference type="Pfam" id="PF00211">
    <property type="entry name" value="Guanylate_cyc"/>
    <property type="match status" value="1"/>
</dbReference>
<keyword evidence="6 7" id="KW-0472">Membrane</keyword>
<dbReference type="PROSITE" id="PS50125">
    <property type="entry name" value="GUANYLATE_CYCLASE_2"/>
    <property type="match status" value="1"/>
</dbReference>
<dbReference type="InterPro" id="IPR007890">
    <property type="entry name" value="CHASE2"/>
</dbReference>
<feature type="domain" description="Guanylate cyclase" evidence="8">
    <location>
        <begin position="471"/>
        <end position="611"/>
    </location>
</feature>
<evidence type="ECO:0000256" key="4">
    <source>
        <dbReference type="ARBA" id="ARBA00022692"/>
    </source>
</evidence>
<evidence type="ECO:0000313" key="9">
    <source>
        <dbReference type="EMBL" id="CTQ70649.1"/>
    </source>
</evidence>
<dbReference type="SMART" id="SM01080">
    <property type="entry name" value="CHASE2"/>
    <property type="match status" value="1"/>
</dbReference>
<organism evidence="9 10">
    <name type="scientific">Roseibium album</name>
    <dbReference type="NCBI Taxonomy" id="311410"/>
    <lineage>
        <taxon>Bacteria</taxon>
        <taxon>Pseudomonadati</taxon>
        <taxon>Pseudomonadota</taxon>
        <taxon>Alphaproteobacteria</taxon>
        <taxon>Hyphomicrobiales</taxon>
        <taxon>Stappiaceae</taxon>
        <taxon>Roseibium</taxon>
    </lineage>
</organism>
<dbReference type="InterPro" id="IPR050697">
    <property type="entry name" value="Adenylyl/Guanylyl_Cyclase_3/4"/>
</dbReference>
<dbReference type="FunFam" id="3.30.70.1230:FF:000016">
    <property type="entry name" value="Adenylate/guanylate cyclase domain-containing protein"/>
    <property type="match status" value="1"/>
</dbReference>
<dbReference type="GeneID" id="97669987"/>
<dbReference type="STRING" id="311410.LA5095_01358"/>
<dbReference type="Proteomes" id="UP000049983">
    <property type="component" value="Unassembled WGS sequence"/>
</dbReference>
<dbReference type="EC" id="4.6.1.1" evidence="9"/>
<dbReference type="EMBL" id="CXWC01000010">
    <property type="protein sequence ID" value="CTQ70649.1"/>
    <property type="molecule type" value="Genomic_DNA"/>
</dbReference>
<dbReference type="InterPro" id="IPR001054">
    <property type="entry name" value="A/G_cyclase"/>
</dbReference>
<gene>
    <name evidence="9" type="primary">cyaB_1</name>
    <name evidence="9" type="ORF">LA5096_02613</name>
</gene>
<reference evidence="10" key="1">
    <citation type="submission" date="2015-07" db="EMBL/GenBank/DDBJ databases">
        <authorList>
            <person name="Rodrigo-Torres Lidia"/>
            <person name="Arahal R.David."/>
        </authorList>
    </citation>
    <scope>NUCLEOTIDE SEQUENCE [LARGE SCALE GENOMIC DNA]</scope>
    <source>
        <strain evidence="10">CECT 5096</strain>
    </source>
</reference>
<dbReference type="SMART" id="SM00044">
    <property type="entry name" value="CYCc"/>
    <property type="match status" value="1"/>
</dbReference>
<accession>A0A0M7A3V2</accession>
<dbReference type="RefSeq" id="WP_055113311.1">
    <property type="nucleotide sequence ID" value="NZ_CXWA01000001.1"/>
</dbReference>
<evidence type="ECO:0000256" key="5">
    <source>
        <dbReference type="ARBA" id="ARBA00022989"/>
    </source>
</evidence>
<evidence type="ECO:0000256" key="3">
    <source>
        <dbReference type="ARBA" id="ARBA00022475"/>
    </source>
</evidence>
<evidence type="ECO:0000259" key="8">
    <source>
        <dbReference type="PROSITE" id="PS50125"/>
    </source>
</evidence>
<proteinExistence type="inferred from homology"/>
<keyword evidence="4 7" id="KW-0812">Transmembrane</keyword>
<protein>
    <submittedName>
        <fullName evidence="9">Adenylate cyclase 2</fullName>
        <ecNumber evidence="9">4.6.1.1</ecNumber>
    </submittedName>
</protein>
<keyword evidence="5 7" id="KW-1133">Transmembrane helix</keyword>
<dbReference type="GO" id="GO:0004016">
    <property type="term" value="F:adenylate cyclase activity"/>
    <property type="evidence" value="ECO:0007669"/>
    <property type="project" value="UniProtKB-EC"/>
</dbReference>
<dbReference type="OrthoDB" id="9789782at2"/>
<evidence type="ECO:0000313" key="10">
    <source>
        <dbReference type="Proteomes" id="UP000049983"/>
    </source>
</evidence>
<name>A0A0M7A3V2_9HYPH</name>
<keyword evidence="3" id="KW-1003">Cell membrane</keyword>
<dbReference type="CDD" id="cd07302">
    <property type="entry name" value="CHD"/>
    <property type="match status" value="1"/>
</dbReference>
<evidence type="ECO:0000256" key="2">
    <source>
        <dbReference type="ARBA" id="ARBA00005381"/>
    </source>
</evidence>
<dbReference type="InterPro" id="IPR029787">
    <property type="entry name" value="Nucleotide_cyclase"/>
</dbReference>
<dbReference type="GO" id="GO:0035556">
    <property type="term" value="P:intracellular signal transduction"/>
    <property type="evidence" value="ECO:0007669"/>
    <property type="project" value="InterPro"/>
</dbReference>
<keyword evidence="10" id="KW-1185">Reference proteome</keyword>
<dbReference type="Gene3D" id="3.30.70.1230">
    <property type="entry name" value="Nucleotide cyclase"/>
    <property type="match status" value="1"/>
</dbReference>
<evidence type="ECO:0000256" key="7">
    <source>
        <dbReference type="SAM" id="Phobius"/>
    </source>
</evidence>
<dbReference type="PANTHER" id="PTHR43081">
    <property type="entry name" value="ADENYLATE CYCLASE, TERMINAL-DIFFERENTIATION SPECIFIC-RELATED"/>
    <property type="match status" value="1"/>
</dbReference>
<dbReference type="Pfam" id="PF05226">
    <property type="entry name" value="CHASE2"/>
    <property type="match status" value="1"/>
</dbReference>
<sequence length="738" mass="81038">MKRGIGKLAFLFGSARLSAVLLLLVLLGVRVLDPLVVELVRLKTFDFYQTLKPRDYQDLPVAIVDIDEKSLAELGQWPWARTTLATILQNIAQAGGIAVAFDIVFPEPDRLSPDQYSKSIGGLSQTLKDELAALPSTDKIMSDAMRRTRVVVGQAGGVDFVETGRPKQSQTPVALLGPDPTGVMFNYPKLLRNIPILEEAAAGKGLFSIYPDPDGIVRRAALTALADGQIQPALSVELLRVATGQNAFAVKSDEAGISGLVVGGVEVPTDRNGRIWVHYTPSNAERYVSASDIVSGEFDVTRIKNHLILMGPSATGLLDLKATPLDPAMPGVEVHAQILENILSQSFLTRPNYALGAELIATTALSLLTVLLVPILGALPVLAFGFVLAASWVAGSWYMFASQKLLLDAGYPLFASFCVFLLLVFINYRREEIQRQEIRSAFGQYLAPDYVEQIARNPESLALGGERRNMTVLFSDVRNFTKISESFADNPQGLTTLMNRFLTPLSNGIMEKRGTIDKYMGDAVMAFWNAPLDDNNQEFHACQAALIMVERMRAINLERKEEAEKEGREFFPLNVGIGINTGDCVVGNMGSEFRFDYSVLGDSVNLASRLEGQTKAYGVTTLIGNNTARTVREKLAVCEVDLIRVKGKQEPERIFTLLGDEAYAGSSAFREARSHFETMLESYREQDWERAKSLCAALIDLGNSDFANLAETFGERIERFAKEPPPSDWDGVYVAETK</sequence>
<evidence type="ECO:0000256" key="6">
    <source>
        <dbReference type="ARBA" id="ARBA00023136"/>
    </source>
</evidence>
<feature type="transmembrane region" description="Helical" evidence="7">
    <location>
        <begin position="411"/>
        <end position="428"/>
    </location>
</feature>
<keyword evidence="9" id="KW-0456">Lyase</keyword>